<dbReference type="PANTHER" id="PTHR11142:SF0">
    <property type="entry name" value="TRNA PSEUDOURIDINE SYNTHASE-LIKE 1"/>
    <property type="match status" value="1"/>
</dbReference>
<proteinExistence type="inferred from homology"/>
<dbReference type="Gene3D" id="3.30.70.660">
    <property type="entry name" value="Pseudouridine synthase I, catalytic domain, C-terminal subdomain"/>
    <property type="match status" value="1"/>
</dbReference>
<comment type="function">
    <text evidence="4">Formation of pseudouridine at positions 38, 39 and 40 in the anticodon stem and loop of transfer RNAs.</text>
</comment>
<evidence type="ECO:0000256" key="7">
    <source>
        <dbReference type="RuleBase" id="RU003792"/>
    </source>
</evidence>
<dbReference type="PIRSF" id="PIRSF001430">
    <property type="entry name" value="tRNA_psdUrid_synth"/>
    <property type="match status" value="1"/>
</dbReference>
<evidence type="ECO:0000256" key="2">
    <source>
        <dbReference type="ARBA" id="ARBA00022694"/>
    </source>
</evidence>
<dbReference type="HAMAP" id="MF_00171">
    <property type="entry name" value="TruA"/>
    <property type="match status" value="1"/>
</dbReference>
<evidence type="ECO:0000256" key="4">
    <source>
        <dbReference type="HAMAP-Rule" id="MF_00171"/>
    </source>
</evidence>
<dbReference type="eggNOG" id="COG0101">
    <property type="taxonomic scope" value="Bacteria"/>
</dbReference>
<evidence type="ECO:0000313" key="10">
    <source>
        <dbReference type="Proteomes" id="UP000007881"/>
    </source>
</evidence>
<dbReference type="InterPro" id="IPR020095">
    <property type="entry name" value="PsdUridine_synth_TruA_C"/>
</dbReference>
<dbReference type="EC" id="5.4.99.12" evidence="4"/>
<feature type="binding site" evidence="4 6">
    <location>
        <position position="128"/>
    </location>
    <ligand>
        <name>substrate</name>
    </ligand>
</feature>
<reference evidence="9 10" key="1">
    <citation type="submission" date="2012-02" db="EMBL/GenBank/DDBJ databases">
        <title>Complete genome sequence of Phycisphaera mikurensis NBRC 102666.</title>
        <authorList>
            <person name="Ankai A."/>
            <person name="Hosoyama A."/>
            <person name="Terui Y."/>
            <person name="Sekine M."/>
            <person name="Fukai R."/>
            <person name="Kato Y."/>
            <person name="Nakamura S."/>
            <person name="Yamada-Narita S."/>
            <person name="Kawakoshi A."/>
            <person name="Fukunaga Y."/>
            <person name="Yamazaki S."/>
            <person name="Fujita N."/>
        </authorList>
    </citation>
    <scope>NUCLEOTIDE SEQUENCE [LARGE SCALE GENOMIC DNA]</scope>
    <source>
        <strain evidence="10">NBRC 102666 / KCTC 22515 / FYK2301M01</strain>
    </source>
</reference>
<dbReference type="Proteomes" id="UP000007881">
    <property type="component" value="Chromosome"/>
</dbReference>
<organism evidence="9 10">
    <name type="scientific">Phycisphaera mikurensis (strain NBRC 102666 / KCTC 22515 / FYK2301M01)</name>
    <dbReference type="NCBI Taxonomy" id="1142394"/>
    <lineage>
        <taxon>Bacteria</taxon>
        <taxon>Pseudomonadati</taxon>
        <taxon>Planctomycetota</taxon>
        <taxon>Phycisphaerae</taxon>
        <taxon>Phycisphaerales</taxon>
        <taxon>Phycisphaeraceae</taxon>
        <taxon>Phycisphaera</taxon>
    </lineage>
</organism>
<keyword evidence="10" id="KW-1185">Reference proteome</keyword>
<sequence length="287" mass="30871">MPPLTSRRYKLVLAYDGSAFFGWAKQHPPGGAPLRTVQGVTEDTLRRILKPAPAAAGPGKLNLMGASRTDAGVHAAGQIATFDAATYLDLTSLHRTLRASLPDDVDCRSAEIVPGEFNVIGDAVAKQYRYRVWLGPPGTTPGSGHRVKPLGLRHLVASVEEPLDLQVMHEAAADLVGEHDFAAFAAAGHNRTSTVRTVTRCELEEHPDLPGGPELHLVIAGSGFLYKMIRIVVGTLVDIGRGRMRYDAVRHALFDPQRSNGGTTFPPNGLCLEWIEHVRPDGNGEAA</sequence>
<evidence type="ECO:0000256" key="5">
    <source>
        <dbReference type="PIRSR" id="PIRSR001430-1"/>
    </source>
</evidence>
<evidence type="ECO:0000256" key="6">
    <source>
        <dbReference type="PIRSR" id="PIRSR001430-2"/>
    </source>
</evidence>
<dbReference type="GO" id="GO:0160147">
    <property type="term" value="F:tRNA pseudouridine(38-40) synthase activity"/>
    <property type="evidence" value="ECO:0007669"/>
    <property type="project" value="UniProtKB-EC"/>
</dbReference>
<evidence type="ECO:0000256" key="3">
    <source>
        <dbReference type="ARBA" id="ARBA00023235"/>
    </source>
</evidence>
<dbReference type="PATRIC" id="fig|1142394.8.peg.2856"/>
<comment type="caution">
    <text evidence="4">Lacks conserved residue(s) required for the propagation of feature annotation.</text>
</comment>
<dbReference type="RefSeq" id="WP_014438129.1">
    <property type="nucleotide sequence ID" value="NC_017080.1"/>
</dbReference>
<comment type="similarity">
    <text evidence="1 4 7">Belongs to the tRNA pseudouridine synthase TruA family.</text>
</comment>
<keyword evidence="3 4" id="KW-0413">Isomerase</keyword>
<name>I0II31_PHYMF</name>
<comment type="catalytic activity">
    <reaction evidence="4 7">
        <text>uridine(38/39/40) in tRNA = pseudouridine(38/39/40) in tRNA</text>
        <dbReference type="Rhea" id="RHEA:22376"/>
        <dbReference type="Rhea" id="RHEA-COMP:10085"/>
        <dbReference type="Rhea" id="RHEA-COMP:10087"/>
        <dbReference type="ChEBI" id="CHEBI:65314"/>
        <dbReference type="ChEBI" id="CHEBI:65315"/>
        <dbReference type="EC" id="5.4.99.12"/>
    </reaction>
</comment>
<dbReference type="STRING" id="1142394.PSMK_27600"/>
<comment type="subunit">
    <text evidence="4">Homodimer.</text>
</comment>
<keyword evidence="2 4" id="KW-0819">tRNA processing</keyword>
<feature type="domain" description="Pseudouridine synthase I TruA alpha/beta" evidence="8">
    <location>
        <begin position="171"/>
        <end position="273"/>
    </location>
</feature>
<dbReference type="HOGENOM" id="CLU_014673_0_1_0"/>
<gene>
    <name evidence="4 9" type="primary">truA</name>
    <name evidence="9" type="ordered locus">PSMK_27600</name>
</gene>
<dbReference type="GO" id="GO:0003723">
    <property type="term" value="F:RNA binding"/>
    <property type="evidence" value="ECO:0007669"/>
    <property type="project" value="InterPro"/>
</dbReference>
<dbReference type="Gene3D" id="3.30.70.580">
    <property type="entry name" value="Pseudouridine synthase I, catalytic domain, N-terminal subdomain"/>
    <property type="match status" value="1"/>
</dbReference>
<evidence type="ECO:0000256" key="1">
    <source>
        <dbReference type="ARBA" id="ARBA00009375"/>
    </source>
</evidence>
<dbReference type="InterPro" id="IPR001406">
    <property type="entry name" value="PsdUridine_synth_TruA"/>
</dbReference>
<dbReference type="PANTHER" id="PTHR11142">
    <property type="entry name" value="PSEUDOURIDYLATE SYNTHASE"/>
    <property type="match status" value="1"/>
</dbReference>
<dbReference type="InterPro" id="IPR020094">
    <property type="entry name" value="TruA/RsuA/RluB/E/F_N"/>
</dbReference>
<feature type="active site" description="Nucleophile" evidence="4 5">
    <location>
        <position position="70"/>
    </location>
</feature>
<protein>
    <recommendedName>
        <fullName evidence="4">tRNA pseudouridine synthase A</fullName>
        <ecNumber evidence="4">5.4.99.12</ecNumber>
    </recommendedName>
    <alternativeName>
        <fullName evidence="4">tRNA pseudouridine(38-40) synthase</fullName>
    </alternativeName>
    <alternativeName>
        <fullName evidence="4">tRNA pseudouridylate synthase I</fullName>
    </alternativeName>
    <alternativeName>
        <fullName evidence="4">tRNA-uridine isomerase I</fullName>
    </alternativeName>
</protein>
<dbReference type="SUPFAM" id="SSF55120">
    <property type="entry name" value="Pseudouridine synthase"/>
    <property type="match status" value="1"/>
</dbReference>
<dbReference type="Pfam" id="PF01416">
    <property type="entry name" value="PseudoU_synth_1"/>
    <property type="match status" value="2"/>
</dbReference>
<dbReference type="EMBL" id="AP012338">
    <property type="protein sequence ID" value="BAM04919.1"/>
    <property type="molecule type" value="Genomic_DNA"/>
</dbReference>
<dbReference type="CDD" id="cd02570">
    <property type="entry name" value="PseudoU_synth_EcTruA"/>
    <property type="match status" value="1"/>
</dbReference>
<dbReference type="GO" id="GO:0031119">
    <property type="term" value="P:tRNA pseudouridine synthesis"/>
    <property type="evidence" value="ECO:0007669"/>
    <property type="project" value="UniProtKB-UniRule"/>
</dbReference>
<dbReference type="KEGG" id="phm:PSMK_27600"/>
<evidence type="ECO:0000259" key="8">
    <source>
        <dbReference type="Pfam" id="PF01416"/>
    </source>
</evidence>
<dbReference type="OrthoDB" id="9811823at2"/>
<dbReference type="InterPro" id="IPR020097">
    <property type="entry name" value="PsdUridine_synth_TruA_a/b_dom"/>
</dbReference>
<feature type="domain" description="Pseudouridine synthase I TruA alpha/beta" evidence="8">
    <location>
        <begin position="14"/>
        <end position="115"/>
    </location>
</feature>
<accession>I0II31</accession>
<evidence type="ECO:0000313" key="9">
    <source>
        <dbReference type="EMBL" id="BAM04919.1"/>
    </source>
</evidence>
<dbReference type="AlphaFoldDB" id="I0II31"/>
<dbReference type="InterPro" id="IPR020103">
    <property type="entry name" value="PsdUridine_synth_cat_dom_sf"/>
</dbReference>